<accession>A0A8B9VDB7</accession>
<reference evidence="1" key="2">
    <citation type="submission" date="2025-09" db="UniProtKB">
        <authorList>
            <consortium name="Ensembl"/>
        </authorList>
    </citation>
    <scope>IDENTIFICATION</scope>
</reference>
<evidence type="ECO:0000313" key="1">
    <source>
        <dbReference type="Ensembl" id="ENSAZOP00000022685.1"/>
    </source>
</evidence>
<organism evidence="1 2">
    <name type="scientific">Anas zonorhyncha</name>
    <name type="common">Eastern spot-billed duck</name>
    <dbReference type="NCBI Taxonomy" id="75864"/>
    <lineage>
        <taxon>Eukaryota</taxon>
        <taxon>Metazoa</taxon>
        <taxon>Chordata</taxon>
        <taxon>Craniata</taxon>
        <taxon>Vertebrata</taxon>
        <taxon>Euteleostomi</taxon>
        <taxon>Archelosauria</taxon>
        <taxon>Archosauria</taxon>
        <taxon>Dinosauria</taxon>
        <taxon>Saurischia</taxon>
        <taxon>Theropoda</taxon>
        <taxon>Coelurosauria</taxon>
        <taxon>Aves</taxon>
        <taxon>Neognathae</taxon>
        <taxon>Galloanserae</taxon>
        <taxon>Anseriformes</taxon>
        <taxon>Anatidae</taxon>
        <taxon>Anatinae</taxon>
        <taxon>Anas</taxon>
    </lineage>
</organism>
<reference evidence="1" key="1">
    <citation type="submission" date="2025-08" db="UniProtKB">
        <authorList>
            <consortium name="Ensembl"/>
        </authorList>
    </citation>
    <scope>IDENTIFICATION</scope>
</reference>
<sequence>RSFHCVSAGTGGTLVRPPGVPTYLGTLQRGHRILRPRLPRDCPWHQHLPAPLGSSPLGPTSISPGDCISQELSPGACTSPALFFS</sequence>
<dbReference type="Ensembl" id="ENSAZOT00000024368.1">
    <property type="protein sequence ID" value="ENSAZOP00000022685.1"/>
    <property type="gene ID" value="ENSAZOG00000014691.1"/>
</dbReference>
<name>A0A8B9VDB7_9AVES</name>
<proteinExistence type="predicted"/>
<dbReference type="Proteomes" id="UP000694549">
    <property type="component" value="Unplaced"/>
</dbReference>
<dbReference type="AlphaFoldDB" id="A0A8B9VDB7"/>
<protein>
    <submittedName>
        <fullName evidence="1">Uncharacterized protein</fullName>
    </submittedName>
</protein>
<evidence type="ECO:0000313" key="2">
    <source>
        <dbReference type="Proteomes" id="UP000694549"/>
    </source>
</evidence>
<keyword evidence="2" id="KW-1185">Reference proteome</keyword>